<gene>
    <name evidence="1" type="ORF">GCM10009760_15110</name>
</gene>
<evidence type="ECO:0000313" key="2">
    <source>
        <dbReference type="Proteomes" id="UP001422759"/>
    </source>
</evidence>
<comment type="caution">
    <text evidence="1">The sequence shown here is derived from an EMBL/GenBank/DDBJ whole genome shotgun (WGS) entry which is preliminary data.</text>
</comment>
<dbReference type="EMBL" id="BAAANT010000006">
    <property type="protein sequence ID" value="GAA2135972.1"/>
    <property type="molecule type" value="Genomic_DNA"/>
</dbReference>
<name>A0ABN2Z342_9ACTN</name>
<proteinExistence type="predicted"/>
<accession>A0ABN2Z342</accession>
<reference evidence="1 2" key="1">
    <citation type="journal article" date="2019" name="Int. J. Syst. Evol. Microbiol.">
        <title>The Global Catalogue of Microorganisms (GCM) 10K type strain sequencing project: providing services to taxonomists for standard genome sequencing and annotation.</title>
        <authorList>
            <consortium name="The Broad Institute Genomics Platform"/>
            <consortium name="The Broad Institute Genome Sequencing Center for Infectious Disease"/>
            <person name="Wu L."/>
            <person name="Ma J."/>
        </authorList>
    </citation>
    <scope>NUCLEOTIDE SEQUENCE [LARGE SCALE GENOMIC DNA]</scope>
    <source>
        <strain evidence="1 2">JCM 14560</strain>
    </source>
</reference>
<organism evidence="1 2">
    <name type="scientific">Kitasatospora kazusensis</name>
    <dbReference type="NCBI Taxonomy" id="407974"/>
    <lineage>
        <taxon>Bacteria</taxon>
        <taxon>Bacillati</taxon>
        <taxon>Actinomycetota</taxon>
        <taxon>Actinomycetes</taxon>
        <taxon>Kitasatosporales</taxon>
        <taxon>Streptomycetaceae</taxon>
        <taxon>Kitasatospora</taxon>
    </lineage>
</organism>
<keyword evidence="2" id="KW-1185">Reference proteome</keyword>
<dbReference type="Proteomes" id="UP001422759">
    <property type="component" value="Unassembled WGS sequence"/>
</dbReference>
<protein>
    <submittedName>
        <fullName evidence="1">Uncharacterized protein</fullName>
    </submittedName>
</protein>
<sequence>MLAAWHNLAIGALKLGSATDSPPAAATVAIHDGGRLPSASRDHRLDILATLPKAWEASLPQPTGYRP</sequence>
<evidence type="ECO:0000313" key="1">
    <source>
        <dbReference type="EMBL" id="GAA2135972.1"/>
    </source>
</evidence>